<feature type="domain" description="Glycosyl transferase CAP10" evidence="2">
    <location>
        <begin position="107"/>
        <end position="315"/>
    </location>
</feature>
<accession>A0ABU1TH65</accession>
<evidence type="ECO:0000256" key="1">
    <source>
        <dbReference type="ARBA" id="ARBA00022679"/>
    </source>
</evidence>
<dbReference type="InterPro" id="IPR006598">
    <property type="entry name" value="CAP10"/>
</dbReference>
<comment type="caution">
    <text evidence="3">The sequence shown here is derived from an EMBL/GenBank/DDBJ whole genome shotgun (WGS) entry which is preliminary data.</text>
</comment>
<name>A0ABU1TH65_9SPHI</name>
<keyword evidence="1" id="KW-0808">Transferase</keyword>
<proteinExistence type="predicted"/>
<evidence type="ECO:0000313" key="3">
    <source>
        <dbReference type="EMBL" id="MDR6944591.1"/>
    </source>
</evidence>
<reference evidence="3 4" key="1">
    <citation type="submission" date="2023-07" db="EMBL/GenBank/DDBJ databases">
        <title>Sorghum-associated microbial communities from plants grown in Nebraska, USA.</title>
        <authorList>
            <person name="Schachtman D."/>
        </authorList>
    </citation>
    <scope>NUCLEOTIDE SEQUENCE [LARGE SCALE GENOMIC DNA]</scope>
    <source>
        <strain evidence="3 4">3262</strain>
    </source>
</reference>
<keyword evidence="4" id="KW-1185">Reference proteome</keyword>
<organism evidence="3 4">
    <name type="scientific">Mucilaginibacter pocheonensis</name>
    <dbReference type="NCBI Taxonomy" id="398050"/>
    <lineage>
        <taxon>Bacteria</taxon>
        <taxon>Pseudomonadati</taxon>
        <taxon>Bacteroidota</taxon>
        <taxon>Sphingobacteriia</taxon>
        <taxon>Sphingobacteriales</taxon>
        <taxon>Sphingobacteriaceae</taxon>
        <taxon>Mucilaginibacter</taxon>
    </lineage>
</organism>
<sequence>MTIWKKLNIEIKKSKIPYYSKNILRQLIPSAIYQSSLASKLKAIDHHPKKEALLKRVNYYNKLSSVTEPGSNAIELAQMPIFKSPKAYNFDTFEYTRYFKKSLKANFLFGDIIHVADTPTLQKSRPITDDNANAILLKLDKKRHFVFVKDDKKYTDKISLLIGRGSVTQSHRIQFMEKYFNNPLCNLGQVNQNGGNINWLKPKISISEHLNYKFILSLEGNDVATNLKWIMSSNSIAVMPRPKYETWFMEGLLVPDYHYIHIKDDYSDLEQKLHYYISHEQEAITIVRNANAFVHQFFNKKEEDLISLLVLQKYFYYTGQIDK</sequence>
<protein>
    <recommendedName>
        <fullName evidence="2">Glycosyl transferase CAP10 domain-containing protein</fullName>
    </recommendedName>
</protein>
<dbReference type="PANTHER" id="PTHR12203:SF35">
    <property type="entry name" value="PROTEIN O-GLUCOSYLTRANSFERASE 1"/>
    <property type="match status" value="1"/>
</dbReference>
<dbReference type="Proteomes" id="UP001247620">
    <property type="component" value="Unassembled WGS sequence"/>
</dbReference>
<dbReference type="InterPro" id="IPR051091">
    <property type="entry name" value="O-Glucosyltr/Glycosyltrsf_90"/>
</dbReference>
<dbReference type="EMBL" id="JAVDUU010000004">
    <property type="protein sequence ID" value="MDR6944591.1"/>
    <property type="molecule type" value="Genomic_DNA"/>
</dbReference>
<evidence type="ECO:0000313" key="4">
    <source>
        <dbReference type="Proteomes" id="UP001247620"/>
    </source>
</evidence>
<dbReference type="Pfam" id="PF05686">
    <property type="entry name" value="Glyco_transf_90"/>
    <property type="match status" value="1"/>
</dbReference>
<dbReference type="RefSeq" id="WP_310101064.1">
    <property type="nucleotide sequence ID" value="NZ_JAVDUU010000004.1"/>
</dbReference>
<gene>
    <name evidence="3" type="ORF">J2W55_004451</name>
</gene>
<dbReference type="PANTHER" id="PTHR12203">
    <property type="entry name" value="KDEL LYS-ASP-GLU-LEU CONTAINING - RELATED"/>
    <property type="match status" value="1"/>
</dbReference>
<dbReference type="SMART" id="SM00672">
    <property type="entry name" value="CAP10"/>
    <property type="match status" value="1"/>
</dbReference>
<evidence type="ECO:0000259" key="2">
    <source>
        <dbReference type="SMART" id="SM00672"/>
    </source>
</evidence>